<evidence type="ECO:0000313" key="3">
    <source>
        <dbReference type="WBParaSite" id="ALUE_0000167701-mRNA-1"/>
    </source>
</evidence>
<keyword evidence="2" id="KW-1185">Reference proteome</keyword>
<organism evidence="2 3">
    <name type="scientific">Ascaris lumbricoides</name>
    <name type="common">Giant roundworm</name>
    <dbReference type="NCBI Taxonomy" id="6252"/>
    <lineage>
        <taxon>Eukaryota</taxon>
        <taxon>Metazoa</taxon>
        <taxon>Ecdysozoa</taxon>
        <taxon>Nematoda</taxon>
        <taxon>Chromadorea</taxon>
        <taxon>Rhabditida</taxon>
        <taxon>Spirurina</taxon>
        <taxon>Ascaridomorpha</taxon>
        <taxon>Ascaridoidea</taxon>
        <taxon>Ascarididae</taxon>
        <taxon>Ascaris</taxon>
    </lineage>
</organism>
<evidence type="ECO:0000313" key="2">
    <source>
        <dbReference type="Proteomes" id="UP000036681"/>
    </source>
</evidence>
<sequence>MSPTKTNIQEFTIYLISENNDNLIARRSLPRRLLLNTFTMMHPLSTVDLIIFDLFT</sequence>
<dbReference type="AlphaFoldDB" id="A0A0M3HJI2"/>
<dbReference type="Proteomes" id="UP000036681">
    <property type="component" value="Unplaced"/>
</dbReference>
<evidence type="ECO:0000256" key="1">
    <source>
        <dbReference type="SAM" id="Phobius"/>
    </source>
</evidence>
<dbReference type="WBParaSite" id="ALUE_0000167701-mRNA-1">
    <property type="protein sequence ID" value="ALUE_0000167701-mRNA-1"/>
    <property type="gene ID" value="ALUE_0000167701"/>
</dbReference>
<proteinExistence type="predicted"/>
<protein>
    <submittedName>
        <fullName evidence="3">Uncharacterized protein</fullName>
    </submittedName>
</protein>
<name>A0A0M3HJI2_ASCLU</name>
<keyword evidence="1" id="KW-0472">Membrane</keyword>
<keyword evidence="1" id="KW-1133">Transmembrane helix</keyword>
<reference evidence="3" key="1">
    <citation type="submission" date="2017-02" db="UniProtKB">
        <authorList>
            <consortium name="WormBaseParasite"/>
        </authorList>
    </citation>
    <scope>IDENTIFICATION</scope>
</reference>
<keyword evidence="1" id="KW-0812">Transmembrane</keyword>
<accession>A0A0M3HJI2</accession>
<feature type="transmembrane region" description="Helical" evidence="1">
    <location>
        <begin position="33"/>
        <end position="55"/>
    </location>
</feature>